<evidence type="ECO:0000313" key="1">
    <source>
        <dbReference type="EMBL" id="KAK0707590.1"/>
    </source>
</evidence>
<dbReference type="EMBL" id="JAUKUA010000006">
    <property type="protein sequence ID" value="KAK0707590.1"/>
    <property type="molecule type" value="Genomic_DNA"/>
</dbReference>
<evidence type="ECO:0000313" key="2">
    <source>
        <dbReference type="Proteomes" id="UP001172102"/>
    </source>
</evidence>
<reference evidence="1" key="1">
    <citation type="submission" date="2023-06" db="EMBL/GenBank/DDBJ databases">
        <title>Genome-scale phylogeny and comparative genomics of the fungal order Sordariales.</title>
        <authorList>
            <consortium name="Lawrence Berkeley National Laboratory"/>
            <person name="Hensen N."/>
            <person name="Bonometti L."/>
            <person name="Westerberg I."/>
            <person name="Brannstrom I.O."/>
            <person name="Guillou S."/>
            <person name="Cros-Aarteil S."/>
            <person name="Calhoun S."/>
            <person name="Haridas S."/>
            <person name="Kuo A."/>
            <person name="Mondo S."/>
            <person name="Pangilinan J."/>
            <person name="Riley R."/>
            <person name="Labutti K."/>
            <person name="Andreopoulos B."/>
            <person name="Lipzen A."/>
            <person name="Chen C."/>
            <person name="Yanf M."/>
            <person name="Daum C."/>
            <person name="Ng V."/>
            <person name="Clum A."/>
            <person name="Steindorff A."/>
            <person name="Ohm R."/>
            <person name="Martin F."/>
            <person name="Silar P."/>
            <person name="Natvig D."/>
            <person name="Lalanne C."/>
            <person name="Gautier V."/>
            <person name="Ament-Velasquez S.L."/>
            <person name="Kruys A."/>
            <person name="Hutchinson M.I."/>
            <person name="Powell A.J."/>
            <person name="Barry K."/>
            <person name="Miller A.N."/>
            <person name="Grigoriev I.V."/>
            <person name="Debuchy R."/>
            <person name="Gladieux P."/>
            <person name="Thoren M.H."/>
            <person name="Johannesson H."/>
        </authorList>
    </citation>
    <scope>NUCLEOTIDE SEQUENCE</scope>
    <source>
        <strain evidence="1">SMH4607-1</strain>
    </source>
</reference>
<comment type="caution">
    <text evidence="1">The sequence shown here is derived from an EMBL/GenBank/DDBJ whole genome shotgun (WGS) entry which is preliminary data.</text>
</comment>
<dbReference type="Proteomes" id="UP001172102">
    <property type="component" value="Unassembled WGS sequence"/>
</dbReference>
<keyword evidence="2" id="KW-1185">Reference proteome</keyword>
<dbReference type="AlphaFoldDB" id="A0AA40A1J8"/>
<sequence>MRHVPRVPSAHNTGEVHRRGCSHILNLILVIGVAAPSPPERMRNAQDGMSLCKALLGPSEPASADLWEEEHIRSIVSTPCVAALVDRLVICSYLCPARVRHFAIAACEAHLSHTPPIQPVRLTYGEHSKVPFRFTYLVVRNSRTLGPQERYKSSTGFQPTTCLVPPPDSSQSVHHHIHPISPHLSLLPFVYHTASPGYHSTP</sequence>
<gene>
    <name evidence="1" type="ORF">B0H67DRAFT_318005</name>
</gene>
<proteinExistence type="predicted"/>
<accession>A0AA40A1J8</accession>
<name>A0AA40A1J8_9PEZI</name>
<protein>
    <submittedName>
        <fullName evidence="1">Uncharacterized protein</fullName>
    </submittedName>
</protein>
<organism evidence="1 2">
    <name type="scientific">Lasiosphaeris hirsuta</name>
    <dbReference type="NCBI Taxonomy" id="260670"/>
    <lineage>
        <taxon>Eukaryota</taxon>
        <taxon>Fungi</taxon>
        <taxon>Dikarya</taxon>
        <taxon>Ascomycota</taxon>
        <taxon>Pezizomycotina</taxon>
        <taxon>Sordariomycetes</taxon>
        <taxon>Sordariomycetidae</taxon>
        <taxon>Sordariales</taxon>
        <taxon>Lasiosphaeriaceae</taxon>
        <taxon>Lasiosphaeris</taxon>
    </lineage>
</organism>